<dbReference type="InterPro" id="IPR003615">
    <property type="entry name" value="HNH_nuc"/>
</dbReference>
<evidence type="ECO:0000313" key="3">
    <source>
        <dbReference type="EMBL" id="SEH53630.1"/>
    </source>
</evidence>
<gene>
    <name evidence="3" type="ORF">SAMN05192561_10578</name>
</gene>
<dbReference type="CDD" id="cd00085">
    <property type="entry name" value="HNHc"/>
    <property type="match status" value="1"/>
</dbReference>
<dbReference type="OrthoDB" id="11472at2157"/>
<organism evidence="3 4">
    <name type="scientific">Halopenitus malekzadehii</name>
    <dbReference type="NCBI Taxonomy" id="1267564"/>
    <lineage>
        <taxon>Archaea</taxon>
        <taxon>Methanobacteriati</taxon>
        <taxon>Methanobacteriota</taxon>
        <taxon>Stenosarchaea group</taxon>
        <taxon>Halobacteria</taxon>
        <taxon>Halobacteriales</taxon>
        <taxon>Haloferacaceae</taxon>
        <taxon>Halopenitus</taxon>
    </lineage>
</organism>
<keyword evidence="4" id="KW-1185">Reference proteome</keyword>
<evidence type="ECO:0000256" key="1">
    <source>
        <dbReference type="SAM" id="MobiDB-lite"/>
    </source>
</evidence>
<name>A0A1H6IZD6_9EURY</name>
<dbReference type="SMART" id="SM00507">
    <property type="entry name" value="HNHc"/>
    <property type="match status" value="1"/>
</dbReference>
<feature type="compositionally biased region" description="Basic and acidic residues" evidence="1">
    <location>
        <begin position="1"/>
        <end position="11"/>
    </location>
</feature>
<dbReference type="GO" id="GO:0004519">
    <property type="term" value="F:endonuclease activity"/>
    <property type="evidence" value="ECO:0007669"/>
    <property type="project" value="UniProtKB-KW"/>
</dbReference>
<keyword evidence="3" id="KW-0540">Nuclease</keyword>
<dbReference type="EMBL" id="FNWU01000005">
    <property type="protein sequence ID" value="SEH53630.1"/>
    <property type="molecule type" value="Genomic_DNA"/>
</dbReference>
<feature type="region of interest" description="Disordered" evidence="1">
    <location>
        <begin position="269"/>
        <end position="342"/>
    </location>
</feature>
<accession>A0A1H6IZD6</accession>
<reference evidence="3 4" key="1">
    <citation type="submission" date="2016-10" db="EMBL/GenBank/DDBJ databases">
        <authorList>
            <person name="de Groot N.N."/>
        </authorList>
    </citation>
    <scope>NUCLEOTIDE SEQUENCE [LARGE SCALE GENOMIC DNA]</scope>
    <source>
        <strain evidence="3 4">IBRC-M10418</strain>
    </source>
</reference>
<feature type="compositionally biased region" description="Basic and acidic residues" evidence="1">
    <location>
        <begin position="311"/>
        <end position="320"/>
    </location>
</feature>
<dbReference type="Pfam" id="PF01844">
    <property type="entry name" value="HNH"/>
    <property type="match status" value="1"/>
</dbReference>
<feature type="compositionally biased region" description="Polar residues" evidence="1">
    <location>
        <begin position="12"/>
        <end position="22"/>
    </location>
</feature>
<sequence>MTRADGHHEFSNESNEQTTTSEPDGAETRTSDSAASHGYDQDRENESVTAETRSEVLARDGHRCQVCGREGPERGGLATLHVHHIERDPVGVAENGLENLTTLCRSCHSWIHQQSTRADAPVTLTEADLSVLLPQDIEILRYLADEGPAQTGKIADSLTAELSPTTVRERLAVLMGLDNQVETRDRQIVDQDVQTGAWGLTGQIEHSARGHIPSDPQALIQRVEDEQVRRALERGCNRQTVMDVLDISRRTTFHKQKRARAYDFPLAAFRRSGDGGQHPAGSTAGERESDPSSADADGQQQLDTVDDETEDARQPDHVVSEEPSEQSPVEDGEATLGEDGTELREQLETAITALQRISAEL</sequence>
<dbReference type="InterPro" id="IPR002711">
    <property type="entry name" value="HNH"/>
</dbReference>
<protein>
    <submittedName>
        <fullName evidence="3">HNH endonuclease</fullName>
    </submittedName>
</protein>
<dbReference type="STRING" id="1267564.SAMN05192561_10578"/>
<dbReference type="GO" id="GO:0008270">
    <property type="term" value="F:zinc ion binding"/>
    <property type="evidence" value="ECO:0007669"/>
    <property type="project" value="InterPro"/>
</dbReference>
<keyword evidence="3" id="KW-0378">Hydrolase</keyword>
<dbReference type="Gene3D" id="1.10.30.50">
    <property type="match status" value="1"/>
</dbReference>
<dbReference type="GO" id="GO:0003676">
    <property type="term" value="F:nucleic acid binding"/>
    <property type="evidence" value="ECO:0007669"/>
    <property type="project" value="InterPro"/>
</dbReference>
<dbReference type="Proteomes" id="UP000199215">
    <property type="component" value="Unassembled WGS sequence"/>
</dbReference>
<feature type="region of interest" description="Disordered" evidence="1">
    <location>
        <begin position="1"/>
        <end position="55"/>
    </location>
</feature>
<proteinExistence type="predicted"/>
<dbReference type="AlphaFoldDB" id="A0A1H6IZD6"/>
<evidence type="ECO:0000259" key="2">
    <source>
        <dbReference type="SMART" id="SM00507"/>
    </source>
</evidence>
<feature type="compositionally biased region" description="Acidic residues" evidence="1">
    <location>
        <begin position="322"/>
        <end position="333"/>
    </location>
</feature>
<evidence type="ECO:0000313" key="4">
    <source>
        <dbReference type="Proteomes" id="UP000199215"/>
    </source>
</evidence>
<feature type="domain" description="HNH nuclease" evidence="2">
    <location>
        <begin position="51"/>
        <end position="109"/>
    </location>
</feature>
<feature type="compositionally biased region" description="Basic and acidic residues" evidence="1">
    <location>
        <begin position="39"/>
        <end position="55"/>
    </location>
</feature>
<keyword evidence="3" id="KW-0255">Endonuclease</keyword>